<evidence type="ECO:0000256" key="10">
    <source>
        <dbReference type="ARBA" id="ARBA00070736"/>
    </source>
</evidence>
<dbReference type="FunFam" id="1.20.960.40:FF:000002">
    <property type="entry name" value="LisH domain-containing protein FOPNL"/>
    <property type="match status" value="1"/>
</dbReference>
<evidence type="ECO:0000256" key="6">
    <source>
        <dbReference type="ARBA" id="ARBA00022794"/>
    </source>
</evidence>
<sequence length="140" mass="16148">MEQPQEATLSDLKEVLKDTLEARGALGQIKARIRAEVFSALDDHVTPKPKLSNENLVINELIREYLEYNGYRHALSVFLPESGQPSERAFNRSFLQQELRVEDDPRFNHVPLLYSIIADRQRGNGNMVIVNAHSYFWQSH</sequence>
<dbReference type="PANTHER" id="PTHR15431">
    <property type="entry name" value="FGFR1 ONCOGENE PARTNER/LISH DOMAIN-CONTAINING PROTEIN"/>
    <property type="match status" value="1"/>
</dbReference>
<reference evidence="14" key="2">
    <citation type="journal article" date="2023" name="Microbiol Resour">
        <title>Decontamination and Annotation of the Draft Genome Sequence of the Oomycete Lagenidium giganteum ARSEF 373.</title>
        <authorList>
            <person name="Morgan W.R."/>
            <person name="Tartar A."/>
        </authorList>
    </citation>
    <scope>NUCLEOTIDE SEQUENCE</scope>
    <source>
        <strain evidence="14">ARSEF 373</strain>
    </source>
</reference>
<keyword evidence="7" id="KW-0206">Cytoskeleton</keyword>
<evidence type="ECO:0000256" key="3">
    <source>
        <dbReference type="ARBA" id="ARBA00004607"/>
    </source>
</evidence>
<evidence type="ECO:0000256" key="4">
    <source>
        <dbReference type="ARBA" id="ARBA00005385"/>
    </source>
</evidence>
<dbReference type="Proteomes" id="UP001146120">
    <property type="component" value="Unassembled WGS sequence"/>
</dbReference>
<evidence type="ECO:0000259" key="13">
    <source>
        <dbReference type="Pfam" id="PF09398"/>
    </source>
</evidence>
<dbReference type="Pfam" id="PF09398">
    <property type="entry name" value="FOP_dimer"/>
    <property type="match status" value="1"/>
</dbReference>
<dbReference type="GO" id="GO:0034453">
    <property type="term" value="P:microtubule anchoring"/>
    <property type="evidence" value="ECO:0007669"/>
    <property type="project" value="InterPro"/>
</dbReference>
<dbReference type="GO" id="GO:0005929">
    <property type="term" value="C:cilium"/>
    <property type="evidence" value="ECO:0007669"/>
    <property type="project" value="UniProtKB-ARBA"/>
</dbReference>
<keyword evidence="8" id="KW-0966">Cell projection</keyword>
<evidence type="ECO:0000256" key="11">
    <source>
        <dbReference type="ARBA" id="ARBA00076755"/>
    </source>
</evidence>
<evidence type="ECO:0000256" key="1">
    <source>
        <dbReference type="ARBA" id="ARBA00004120"/>
    </source>
</evidence>
<evidence type="ECO:0000256" key="9">
    <source>
        <dbReference type="ARBA" id="ARBA00055043"/>
    </source>
</evidence>
<dbReference type="PROSITE" id="PS50896">
    <property type="entry name" value="LISH"/>
    <property type="match status" value="1"/>
</dbReference>
<dbReference type="Gene3D" id="1.20.960.40">
    <property type="match status" value="1"/>
</dbReference>
<evidence type="ECO:0000256" key="8">
    <source>
        <dbReference type="ARBA" id="ARBA00023273"/>
    </source>
</evidence>
<organism evidence="14 15">
    <name type="scientific">Lagenidium giganteum</name>
    <dbReference type="NCBI Taxonomy" id="4803"/>
    <lineage>
        <taxon>Eukaryota</taxon>
        <taxon>Sar</taxon>
        <taxon>Stramenopiles</taxon>
        <taxon>Oomycota</taxon>
        <taxon>Peronosporomycetes</taxon>
        <taxon>Pythiales</taxon>
        <taxon>Pythiaceae</taxon>
    </lineage>
</organism>
<comment type="function">
    <text evidence="9">Involved in the biogenesis of cilia. Required for the recruitment of PLK1 to centrosomes and S phase progression.</text>
</comment>
<comment type="subcellular location">
    <subcellularLocation>
        <location evidence="1">Cytoplasm</location>
        <location evidence="1">Cytoskeleton</location>
        <location evidence="1">Cilium basal body</location>
    </subcellularLocation>
    <subcellularLocation>
        <location evidence="3">Cytoplasm</location>
        <location evidence="3">Cytoskeleton</location>
        <location evidence="3">Microtubule organizing center</location>
        <location evidence="3">Centrosome</location>
        <location evidence="3">Centriolar satellite</location>
    </subcellularLocation>
    <subcellularLocation>
        <location evidence="2">Cytoplasmic granule</location>
    </subcellularLocation>
</comment>
<evidence type="ECO:0000313" key="14">
    <source>
        <dbReference type="EMBL" id="DAZ93484.1"/>
    </source>
</evidence>
<keyword evidence="15" id="KW-1185">Reference proteome</keyword>
<comment type="similarity">
    <text evidence="4">Belongs to the CEP43 family.</text>
</comment>
<evidence type="ECO:0000256" key="7">
    <source>
        <dbReference type="ARBA" id="ARBA00023212"/>
    </source>
</evidence>
<evidence type="ECO:0000256" key="2">
    <source>
        <dbReference type="ARBA" id="ARBA00004463"/>
    </source>
</evidence>
<keyword evidence="5" id="KW-0963">Cytoplasm</keyword>
<evidence type="ECO:0000256" key="12">
    <source>
        <dbReference type="ARBA" id="ARBA00081996"/>
    </source>
</evidence>
<protein>
    <recommendedName>
        <fullName evidence="10">Centrosomal protein 20</fullName>
    </recommendedName>
    <alternativeName>
        <fullName evidence="11">FGFR1OP N-terminal-like protein</fullName>
    </alternativeName>
    <alternativeName>
        <fullName evidence="12">LisH domain-containing protein FOPNL</fullName>
    </alternativeName>
</protein>
<dbReference type="AlphaFoldDB" id="A0AAV2YK98"/>
<accession>A0AAV2YK98</accession>
<dbReference type="InterPro" id="IPR006594">
    <property type="entry name" value="LisH"/>
</dbReference>
<comment type="caution">
    <text evidence="14">The sequence shown here is derived from an EMBL/GenBank/DDBJ whole genome shotgun (WGS) entry which is preliminary data.</text>
</comment>
<name>A0AAV2YK98_9STRA</name>
<proteinExistence type="inferred from homology"/>
<evidence type="ECO:0000313" key="15">
    <source>
        <dbReference type="Proteomes" id="UP001146120"/>
    </source>
</evidence>
<reference evidence="14" key="1">
    <citation type="submission" date="2022-11" db="EMBL/GenBank/DDBJ databases">
        <authorList>
            <person name="Morgan W.R."/>
            <person name="Tartar A."/>
        </authorList>
    </citation>
    <scope>NUCLEOTIDE SEQUENCE</scope>
    <source>
        <strain evidence="14">ARSEF 373</strain>
    </source>
</reference>
<dbReference type="GO" id="GO:0034451">
    <property type="term" value="C:centriolar satellite"/>
    <property type="evidence" value="ECO:0007669"/>
    <property type="project" value="UniProtKB-SubCell"/>
</dbReference>
<dbReference type="GO" id="GO:0030030">
    <property type="term" value="P:cell projection organization"/>
    <property type="evidence" value="ECO:0007669"/>
    <property type="project" value="UniProtKB-KW"/>
</dbReference>
<evidence type="ECO:0000256" key="5">
    <source>
        <dbReference type="ARBA" id="ARBA00022490"/>
    </source>
</evidence>
<keyword evidence="6" id="KW-0970">Cilium biogenesis/degradation</keyword>
<dbReference type="EMBL" id="DAKRPA010000312">
    <property type="protein sequence ID" value="DAZ93484.1"/>
    <property type="molecule type" value="Genomic_DNA"/>
</dbReference>
<gene>
    <name evidence="14" type="ORF">N0F65_007852</name>
</gene>
<dbReference type="InterPro" id="IPR018993">
    <property type="entry name" value="FOP_dimerisation-dom_N"/>
</dbReference>
<dbReference type="PANTHER" id="PTHR15431:SF4">
    <property type="entry name" value="PROTEIN TONNEAU 1B"/>
    <property type="match status" value="1"/>
</dbReference>
<feature type="domain" description="FGFR1 oncogene partner (FOP) N-terminal dimerisation" evidence="13">
    <location>
        <begin position="54"/>
        <end position="118"/>
    </location>
</feature>